<dbReference type="RefSeq" id="WP_317635648.1">
    <property type="nucleotide sequence ID" value="NZ_AP026802.1"/>
</dbReference>
<dbReference type="AlphaFoldDB" id="A0AAU9D1W6"/>
<dbReference type="InterPro" id="IPR046257">
    <property type="entry name" value="DUF6290"/>
</dbReference>
<keyword evidence="2" id="KW-1185">Reference proteome</keyword>
<dbReference type="NCBIfam" id="NF046040">
    <property type="entry name" value="RelB_antitoxin"/>
    <property type="match status" value="1"/>
</dbReference>
<protein>
    <recommendedName>
        <fullName evidence="3">CopG family transcriptional regulator</fullName>
    </recommendedName>
</protein>
<organism evidence="1 2">
    <name type="scientific">Xylocopilactobacillus apicola</name>
    <dbReference type="NCBI Taxonomy" id="2932184"/>
    <lineage>
        <taxon>Bacteria</taxon>
        <taxon>Bacillati</taxon>
        <taxon>Bacillota</taxon>
        <taxon>Bacilli</taxon>
        <taxon>Lactobacillales</taxon>
        <taxon>Lactobacillaceae</taxon>
        <taxon>Xylocopilactobacillus</taxon>
    </lineage>
</organism>
<evidence type="ECO:0008006" key="3">
    <source>
        <dbReference type="Google" id="ProtNLM"/>
    </source>
</evidence>
<gene>
    <name evidence="1" type="ORF">XA3_01400</name>
</gene>
<evidence type="ECO:0000313" key="1">
    <source>
        <dbReference type="EMBL" id="BDR57699.1"/>
    </source>
</evidence>
<sequence>MTQATSVRFDDRINDLLNVYTESHSISKSEFIQAAVQEKLEDWLDIEKSDLAFKAWLDDNKRTLSWDETLKELNLENE</sequence>
<evidence type="ECO:0000313" key="2">
    <source>
        <dbReference type="Proteomes" id="UP001321861"/>
    </source>
</evidence>
<dbReference type="Proteomes" id="UP001321861">
    <property type="component" value="Chromosome"/>
</dbReference>
<dbReference type="EMBL" id="AP026802">
    <property type="protein sequence ID" value="BDR57699.1"/>
    <property type="molecule type" value="Genomic_DNA"/>
</dbReference>
<dbReference type="KEGG" id="xap:XA3_01400"/>
<reference evidence="1 2" key="1">
    <citation type="journal article" date="2023" name="Microbiol. Spectr.">
        <title>Symbiosis of Carpenter Bees with Uncharacterized Lactic Acid Bacteria Showing NAD Auxotrophy.</title>
        <authorList>
            <person name="Kawasaki S."/>
            <person name="Ozawa K."/>
            <person name="Mori T."/>
            <person name="Yamamoto A."/>
            <person name="Ito M."/>
            <person name="Ohkuma M."/>
            <person name="Sakamoto M."/>
            <person name="Matsutani M."/>
        </authorList>
    </citation>
    <scope>NUCLEOTIDE SEQUENCE [LARGE SCALE GENOMIC DNA]</scope>
    <source>
        <strain evidence="1 2">XA3</strain>
    </source>
</reference>
<dbReference type="Pfam" id="PF19807">
    <property type="entry name" value="DUF6290"/>
    <property type="match status" value="1"/>
</dbReference>
<proteinExistence type="predicted"/>
<name>A0AAU9D1W6_9LACO</name>
<accession>A0AAU9D1W6</accession>